<dbReference type="EMBL" id="SOZD01000003">
    <property type="protein sequence ID" value="TFF23296.1"/>
    <property type="molecule type" value="Genomic_DNA"/>
</dbReference>
<dbReference type="Proteomes" id="UP000298179">
    <property type="component" value="Unassembled WGS sequence"/>
</dbReference>
<proteinExistence type="predicted"/>
<dbReference type="OrthoDB" id="9810122at2"/>
<dbReference type="InterPro" id="IPR029063">
    <property type="entry name" value="SAM-dependent_MTases_sf"/>
</dbReference>
<evidence type="ECO:0000313" key="3">
    <source>
        <dbReference type="Proteomes" id="UP000298179"/>
    </source>
</evidence>
<protein>
    <recommendedName>
        <fullName evidence="1">Methyltransferase FkbM domain-containing protein</fullName>
    </recommendedName>
</protein>
<gene>
    <name evidence="2" type="ORF">E3C22_12795</name>
</gene>
<comment type="caution">
    <text evidence="2">The sequence shown here is derived from an EMBL/GenBank/DDBJ whole genome shotgun (WGS) entry which is preliminary data.</text>
</comment>
<accession>A0A4Y8RLG4</accession>
<dbReference type="Pfam" id="PF05050">
    <property type="entry name" value="Methyltransf_21"/>
    <property type="match status" value="1"/>
</dbReference>
<name>A0A4Y8RLG4_9HYPH</name>
<keyword evidence="3" id="KW-1185">Reference proteome</keyword>
<evidence type="ECO:0000259" key="1">
    <source>
        <dbReference type="Pfam" id="PF05050"/>
    </source>
</evidence>
<sequence length="284" mass="32496">MPVIEVQSTDRRKAESTFLLNNAKNVHSQNGEDGILGALYDLIGTKNKWCVEFGAWDGVHLSNTCDLIRSHGWYAVQIEGNGKKFETLKENFKDNDRVRQIHAMVGYEPGVNTLEDYLATTEIPEDFDLLSIDIDGNDWYIWESVKKYRPRVVVIEFNPTVPNEVVFIQDKDMSINEGCSLAALIKLGKEKGYELACVTKVNGIFVRSDEFPKLGIKDNSIDAMHRKDAAYIFQGYNGKIYQTMGRGYWRLRNTELGQPDSLQILPERSRQYQDRVKTPTDEDK</sequence>
<organism evidence="2 3">
    <name type="scientific">Jiella endophytica</name>
    <dbReference type="NCBI Taxonomy" id="2558362"/>
    <lineage>
        <taxon>Bacteria</taxon>
        <taxon>Pseudomonadati</taxon>
        <taxon>Pseudomonadota</taxon>
        <taxon>Alphaproteobacteria</taxon>
        <taxon>Hyphomicrobiales</taxon>
        <taxon>Aurantimonadaceae</taxon>
        <taxon>Jiella</taxon>
    </lineage>
</organism>
<dbReference type="SUPFAM" id="SSF53335">
    <property type="entry name" value="S-adenosyl-L-methionine-dependent methyltransferases"/>
    <property type="match status" value="1"/>
</dbReference>
<dbReference type="RefSeq" id="WP_134762402.1">
    <property type="nucleotide sequence ID" value="NZ_SOZD01000003.1"/>
</dbReference>
<dbReference type="InterPro" id="IPR006342">
    <property type="entry name" value="FkbM_mtfrase"/>
</dbReference>
<feature type="domain" description="Methyltransferase FkbM" evidence="1">
    <location>
        <begin position="85"/>
        <end position="161"/>
    </location>
</feature>
<dbReference type="AlphaFoldDB" id="A0A4Y8RLG4"/>
<reference evidence="2 3" key="1">
    <citation type="submission" date="2019-03" db="EMBL/GenBank/DDBJ databases">
        <title>Jiella endophytica sp. nov., a novel endophytic bacterium isolated from root of Ficus microcarpa Linn. f.</title>
        <authorList>
            <person name="Tuo L."/>
        </authorList>
    </citation>
    <scope>NUCLEOTIDE SEQUENCE [LARGE SCALE GENOMIC DNA]</scope>
    <source>
        <strain evidence="2 3">CBS5Q-3</strain>
    </source>
</reference>
<evidence type="ECO:0000313" key="2">
    <source>
        <dbReference type="EMBL" id="TFF23296.1"/>
    </source>
</evidence>